<dbReference type="EMBL" id="CP002444">
    <property type="protein sequence ID" value="ADU96011.1"/>
    <property type="molecule type" value="Genomic_DNA"/>
</dbReference>
<gene>
    <name evidence="1" type="ordered locus">Theam_0037</name>
</gene>
<protein>
    <submittedName>
        <fullName evidence="1">Uncharacterized protein</fullName>
    </submittedName>
</protein>
<dbReference type="Proteomes" id="UP000006362">
    <property type="component" value="Chromosome"/>
</dbReference>
<sequence>MEGKTATVEQVRIKVAQELAKRWLDPNQIKGWLKGYKGIPQEAQEELSQVIQALYAEYGLRPDLGHIVILGDRPYVTREGLLYYAHRTGKLTGISVELVEKGKGFCIVKATVITEGDKRFEAFGDASVENTNRMVSPHLIRMAETRAINRALREAFPIGLCSYEELSEEDVKGAPQKEAAVNGWSERGITQKQLSLVWKLAQEVWPDKSKEEVRELLHKLMEENYGKSSSKELTAKEASDLIDTLKAAKEAGV</sequence>
<dbReference type="HOGENOM" id="CLU_1098082_0_0_0"/>
<accession>E8T306</accession>
<evidence type="ECO:0000313" key="1">
    <source>
        <dbReference type="EMBL" id="ADU96011.1"/>
    </source>
</evidence>
<dbReference type="STRING" id="648996.Theam_0037"/>
<dbReference type="RefSeq" id="WP_013536797.1">
    <property type="nucleotide sequence ID" value="NC_014926.1"/>
</dbReference>
<dbReference type="AlphaFoldDB" id="E8T306"/>
<dbReference type="eggNOG" id="ENOG5030I97">
    <property type="taxonomic scope" value="Bacteria"/>
</dbReference>
<proteinExistence type="predicted"/>
<organism evidence="1 2">
    <name type="scientific">Thermovibrio ammonificans (strain DSM 15698 / JCM 12110 / HB-1)</name>
    <dbReference type="NCBI Taxonomy" id="648996"/>
    <lineage>
        <taxon>Bacteria</taxon>
        <taxon>Pseudomonadati</taxon>
        <taxon>Aquificota</taxon>
        <taxon>Aquificia</taxon>
        <taxon>Desulfurobacteriales</taxon>
        <taxon>Desulfurobacteriaceae</taxon>
        <taxon>Thermovibrio</taxon>
    </lineage>
</organism>
<evidence type="ECO:0000313" key="2">
    <source>
        <dbReference type="Proteomes" id="UP000006362"/>
    </source>
</evidence>
<dbReference type="KEGG" id="tam:Theam_0037"/>
<dbReference type="OrthoDB" id="1494353at2"/>
<name>E8T306_THEA1</name>
<reference evidence="1" key="1">
    <citation type="submission" date="2011-01" db="EMBL/GenBank/DDBJ databases">
        <title>Complete sequence of chromosome of Thermovibrio ammonificans HB-1.</title>
        <authorList>
            <consortium name="US DOE Joint Genome Institute"/>
            <person name="Lucas S."/>
            <person name="Copeland A."/>
            <person name="Lapidus A."/>
            <person name="Cheng J.-F."/>
            <person name="Goodwin L."/>
            <person name="Pitluck S."/>
            <person name="Davenport K."/>
            <person name="Detter J.C."/>
            <person name="Han C."/>
            <person name="Tapia R."/>
            <person name="Land M."/>
            <person name="Hauser L."/>
            <person name="Kyrpides N."/>
            <person name="Ivanova N."/>
            <person name="Ovchinnikova G."/>
            <person name="Vetriani C."/>
            <person name="Woyke T."/>
        </authorList>
    </citation>
    <scope>NUCLEOTIDE SEQUENCE [LARGE SCALE GENOMIC DNA]</scope>
    <source>
        <strain evidence="1">HB-1</strain>
    </source>
</reference>
<keyword evidence="2" id="KW-1185">Reference proteome</keyword>